<name>A0A8E7KYC1_9CAUD</name>
<evidence type="ECO:0000313" key="2">
    <source>
        <dbReference type="EMBL" id="QVW29077.1"/>
    </source>
</evidence>
<dbReference type="Pfam" id="PF09669">
    <property type="entry name" value="Phage_pRha"/>
    <property type="match status" value="1"/>
</dbReference>
<reference evidence="2" key="1">
    <citation type="submission" date="2021-04" db="EMBL/GenBank/DDBJ databases">
        <title>A novel bacteriophage against Pseudomonas syringae pv. tomato and it's prophylactic efficacy.</title>
        <authorList>
            <person name="Skliros D."/>
            <person name="Papazoglou P."/>
            <person name="Paraskevopoulou E.G."/>
            <person name="Gkizi D."/>
            <person name="Goumas D.E."/>
            <person name="Tjamos S."/>
            <person name="Flemetakis E."/>
        </authorList>
    </citation>
    <scope>NUCLEOTIDE SEQUENCE</scope>
</reference>
<dbReference type="NCBIfam" id="TIGR02681">
    <property type="entry name" value="phage_pRha"/>
    <property type="match status" value="1"/>
</dbReference>
<protein>
    <submittedName>
        <fullName evidence="2">Rha family transcriptional regulator</fullName>
    </submittedName>
</protein>
<feature type="region of interest" description="Disordered" evidence="1">
    <location>
        <begin position="1"/>
        <end position="28"/>
    </location>
</feature>
<dbReference type="EMBL" id="MW862109">
    <property type="protein sequence ID" value="QVW29077.1"/>
    <property type="molecule type" value="Genomic_DNA"/>
</dbReference>
<gene>
    <name evidence="2" type="ORF">Medea1_0010</name>
</gene>
<keyword evidence="3" id="KW-1185">Reference proteome</keyword>
<evidence type="ECO:0000313" key="3">
    <source>
        <dbReference type="Proteomes" id="UP000678091"/>
    </source>
</evidence>
<dbReference type="InterPro" id="IPR014054">
    <property type="entry name" value="Phage_regulatory_Rha"/>
</dbReference>
<sequence length="307" mass="34129">MKNNRRKKAPVAPTTEAHEAERKSTRKNVMTNNTTVVDMRKFVEARDGKAFTTTHQVALAFGKLHNHVLAKVRALECSDQFLTDNFSSVQFEHRGNTYEAFEITKDGFMFLVMGFTGKAAAAIKEGYIAAFNEMARRLNVSSTDLVGDLVGSVIGTSGEHVLDRVIDQKASPVAKGLQRSFRHTMKSRLRSRFNVQRTALIPAECMADACNFVAAYVLEGEFLPKEIAVDFKGSPHSRYLLSLDEQGRQRVELLTHDTMVMNARQFIKAMSTSGDAMISTEQLLEFMAVAVENLRQSAEIQSARAAA</sequence>
<evidence type="ECO:0000256" key="1">
    <source>
        <dbReference type="SAM" id="MobiDB-lite"/>
    </source>
</evidence>
<accession>A0A8E7KYC1</accession>
<dbReference type="Proteomes" id="UP000678091">
    <property type="component" value="Segment"/>
</dbReference>
<organism evidence="2 3">
    <name type="scientific">Pseudomonas phage Medea1</name>
    <dbReference type="NCBI Taxonomy" id="2834256"/>
    <lineage>
        <taxon>Viruses</taxon>
        <taxon>Duplodnaviria</taxon>
        <taxon>Heunggongvirae</taxon>
        <taxon>Uroviricota</taxon>
        <taxon>Caudoviricetes</taxon>
        <taxon>Medeavirus</taxon>
        <taxon>Medeavirus medea1</taxon>
    </lineage>
</organism>
<proteinExistence type="predicted"/>